<accession>A0A1U7CIZ3</accession>
<dbReference type="InterPro" id="IPR037883">
    <property type="entry name" value="Knr4/Smi1-like_sf"/>
</dbReference>
<evidence type="ECO:0000313" key="2">
    <source>
        <dbReference type="Proteomes" id="UP000186309"/>
    </source>
</evidence>
<proteinExistence type="predicted"/>
<gene>
    <name evidence="1" type="ORF">BSF38_00286</name>
</gene>
<dbReference type="SUPFAM" id="SSF160631">
    <property type="entry name" value="SMI1/KNR4-like"/>
    <property type="match status" value="1"/>
</dbReference>
<sequence>MGRDFGPSEIESVKEFADLFFKSRYYGRVRALPDEEDLKTAAWLPGYTYWVAPSEMISDRDADGTAAWAPIPSPIDRNLIHCFERFLGADLPPLFKCYLCSSSMLCADLTVGFLPQIDPRHPLSWLEWCLRARRHEPFMSSARYVPFAWGPATASYLWFDVESPTPDGDYPIIQTMDRSRHPEPASYRIDRVFDSFGEYFEYLKLWMKFTADGMPEHMCSWVEKNPLKHPPRPYFD</sequence>
<dbReference type="STRING" id="1387353.BSF38_00286"/>
<dbReference type="KEGG" id="pbor:BSF38_00286"/>
<organism evidence="1 2">
    <name type="scientific">Paludisphaera borealis</name>
    <dbReference type="NCBI Taxonomy" id="1387353"/>
    <lineage>
        <taxon>Bacteria</taxon>
        <taxon>Pseudomonadati</taxon>
        <taxon>Planctomycetota</taxon>
        <taxon>Planctomycetia</taxon>
        <taxon>Isosphaerales</taxon>
        <taxon>Isosphaeraceae</taxon>
        <taxon>Paludisphaera</taxon>
    </lineage>
</organism>
<dbReference type="OrthoDB" id="8611998at2"/>
<keyword evidence="2" id="KW-1185">Reference proteome</keyword>
<evidence type="ECO:0008006" key="3">
    <source>
        <dbReference type="Google" id="ProtNLM"/>
    </source>
</evidence>
<evidence type="ECO:0000313" key="1">
    <source>
        <dbReference type="EMBL" id="APW58878.1"/>
    </source>
</evidence>
<dbReference type="EMBL" id="CP019082">
    <property type="protein sequence ID" value="APW58878.1"/>
    <property type="molecule type" value="Genomic_DNA"/>
</dbReference>
<dbReference type="AlphaFoldDB" id="A0A1U7CIZ3"/>
<name>A0A1U7CIZ3_9BACT</name>
<protein>
    <recommendedName>
        <fullName evidence="3">Knr4/Smi1-like domain-containing protein</fullName>
    </recommendedName>
</protein>
<dbReference type="Proteomes" id="UP000186309">
    <property type="component" value="Chromosome"/>
</dbReference>
<reference evidence="2" key="1">
    <citation type="submission" date="2016-12" db="EMBL/GenBank/DDBJ databases">
        <title>Comparative genomics of four Isosphaeraceae planctomycetes: a common pool of plasmids and glycoside hydrolase genes.</title>
        <authorList>
            <person name="Ivanova A."/>
        </authorList>
    </citation>
    <scope>NUCLEOTIDE SEQUENCE [LARGE SCALE GENOMIC DNA]</scope>
    <source>
        <strain evidence="2">PX4</strain>
    </source>
</reference>
<dbReference type="RefSeq" id="WP_076343134.1">
    <property type="nucleotide sequence ID" value="NZ_CP019082.1"/>
</dbReference>